<proteinExistence type="predicted"/>
<keyword evidence="2 3" id="KW-0802">TPR repeat</keyword>
<dbReference type="Gene3D" id="1.25.40.10">
    <property type="entry name" value="Tetratricopeptide repeat domain"/>
    <property type="match status" value="1"/>
</dbReference>
<comment type="caution">
    <text evidence="5">The sequence shown here is derived from an EMBL/GenBank/DDBJ whole genome shotgun (WGS) entry which is preliminary data.</text>
</comment>
<protein>
    <recommendedName>
        <fullName evidence="4">SET domain-containing protein</fullName>
    </recommendedName>
</protein>
<sequence length="583" mass="66692">MAAQRMRTEGNDFFSRGDYLQAVEKYSAYIECVADEDGPSKNSDLLFGYSNRAQGYLKLERYAKALEDAEKALRLDSSHLKSWLRKTKALEGLKFHQEVLNFSRQVLRNYKKRMHGSHAKEFQLSLEAAERKDRQTRLGRFEDGIDTFWDLSTGIPVPPSMEEYVGPVEIKRVDGMGRGVFATRDLAPGELLFVSNSLVTIRIPVESMDSHEESNAKSAKKLLQALKRCVRHAELDKLEDLSQLQFLVQIDALGGPYPTEPMIRDCPPMRYFSPVNGLPPQERKILDQDYKHPTLRTNFDDEMLRKIVERRQFSHWATNNDELNGIYALPSLMNHSCIPNVAVTTMQNATVTKMYRAGKKIKKGEELFYAYFNIYCPLDARRAYYPSLGCRCERCENEETVLLEVQHLKSLSVQCNKFWQDRPKYVHLSQRERSKKRNQCLICLNLLESLLECNSTFASLTEIEKDWIRASFVRFNRLLLDPALALAVASCTREDLVHDIKLVSVAVKAMNTVQPGSDMALAMISGLCNRVGRTRFSQEVELSLSDLHTLGIEIIRTLNGSCLKEETVRKLFSYSSLMLTGSF</sequence>
<evidence type="ECO:0000259" key="4">
    <source>
        <dbReference type="PROSITE" id="PS50280"/>
    </source>
</evidence>
<dbReference type="Proteomes" id="UP001605036">
    <property type="component" value="Unassembled WGS sequence"/>
</dbReference>
<keyword evidence="6" id="KW-1185">Reference proteome</keyword>
<evidence type="ECO:0000256" key="2">
    <source>
        <dbReference type="ARBA" id="ARBA00022803"/>
    </source>
</evidence>
<accession>A0ABD1Y0J1</accession>
<dbReference type="SMART" id="SM00028">
    <property type="entry name" value="TPR"/>
    <property type="match status" value="1"/>
</dbReference>
<gene>
    <name evidence="5" type="ORF">R1flu_000470</name>
</gene>
<feature type="repeat" description="TPR" evidence="3">
    <location>
        <begin position="46"/>
        <end position="79"/>
    </location>
</feature>
<dbReference type="SUPFAM" id="SSF48452">
    <property type="entry name" value="TPR-like"/>
    <property type="match status" value="1"/>
</dbReference>
<dbReference type="PROSITE" id="PS50280">
    <property type="entry name" value="SET"/>
    <property type="match status" value="1"/>
</dbReference>
<evidence type="ECO:0000313" key="5">
    <source>
        <dbReference type="EMBL" id="KAL2620265.1"/>
    </source>
</evidence>
<dbReference type="InterPro" id="IPR001214">
    <property type="entry name" value="SET_dom"/>
</dbReference>
<dbReference type="PANTHER" id="PTHR47643">
    <property type="entry name" value="TPR DOMAIN PROTEIN (AFU_ORTHOLOGUE AFUA_5G12710)"/>
    <property type="match status" value="1"/>
</dbReference>
<dbReference type="PROSITE" id="PS50005">
    <property type="entry name" value="TPR"/>
    <property type="match status" value="1"/>
</dbReference>
<dbReference type="Pfam" id="PF00856">
    <property type="entry name" value="SET"/>
    <property type="match status" value="1"/>
</dbReference>
<dbReference type="EMBL" id="JBHFFA010000006">
    <property type="protein sequence ID" value="KAL2620265.1"/>
    <property type="molecule type" value="Genomic_DNA"/>
</dbReference>
<feature type="domain" description="SET" evidence="4">
    <location>
        <begin position="166"/>
        <end position="372"/>
    </location>
</feature>
<dbReference type="InterPro" id="IPR046341">
    <property type="entry name" value="SET_dom_sf"/>
</dbReference>
<dbReference type="InterPro" id="IPR053209">
    <property type="entry name" value="Gramillin-biosynth_MTr"/>
</dbReference>
<dbReference type="AlphaFoldDB" id="A0ABD1Y0J1"/>
<evidence type="ECO:0000256" key="1">
    <source>
        <dbReference type="ARBA" id="ARBA00022737"/>
    </source>
</evidence>
<dbReference type="InterPro" id="IPR011990">
    <property type="entry name" value="TPR-like_helical_dom_sf"/>
</dbReference>
<dbReference type="InterPro" id="IPR019734">
    <property type="entry name" value="TPR_rpt"/>
</dbReference>
<dbReference type="CDD" id="cd20071">
    <property type="entry name" value="SET_SMYD"/>
    <property type="match status" value="1"/>
</dbReference>
<organism evidence="5 6">
    <name type="scientific">Riccia fluitans</name>
    <dbReference type="NCBI Taxonomy" id="41844"/>
    <lineage>
        <taxon>Eukaryota</taxon>
        <taxon>Viridiplantae</taxon>
        <taxon>Streptophyta</taxon>
        <taxon>Embryophyta</taxon>
        <taxon>Marchantiophyta</taxon>
        <taxon>Marchantiopsida</taxon>
        <taxon>Marchantiidae</taxon>
        <taxon>Marchantiales</taxon>
        <taxon>Ricciaceae</taxon>
        <taxon>Riccia</taxon>
    </lineage>
</organism>
<dbReference type="Pfam" id="PF07719">
    <property type="entry name" value="TPR_2"/>
    <property type="match status" value="1"/>
</dbReference>
<dbReference type="InterPro" id="IPR013105">
    <property type="entry name" value="TPR_2"/>
</dbReference>
<dbReference type="SMART" id="SM00317">
    <property type="entry name" value="SET"/>
    <property type="match status" value="1"/>
</dbReference>
<evidence type="ECO:0000313" key="6">
    <source>
        <dbReference type="Proteomes" id="UP001605036"/>
    </source>
</evidence>
<name>A0ABD1Y0J1_9MARC</name>
<dbReference type="PANTHER" id="PTHR47643:SF2">
    <property type="entry name" value="TPR DOMAIN PROTEIN (AFU_ORTHOLOGUE AFUA_5G12710)"/>
    <property type="match status" value="1"/>
</dbReference>
<keyword evidence="1" id="KW-0677">Repeat</keyword>
<evidence type="ECO:0000256" key="3">
    <source>
        <dbReference type="PROSITE-ProRule" id="PRU00339"/>
    </source>
</evidence>
<dbReference type="SUPFAM" id="SSF82199">
    <property type="entry name" value="SET domain"/>
    <property type="match status" value="1"/>
</dbReference>
<dbReference type="Gene3D" id="2.170.270.10">
    <property type="entry name" value="SET domain"/>
    <property type="match status" value="1"/>
</dbReference>
<reference evidence="5 6" key="1">
    <citation type="submission" date="2024-09" db="EMBL/GenBank/DDBJ databases">
        <title>Chromosome-scale assembly of Riccia fluitans.</title>
        <authorList>
            <person name="Paukszto L."/>
            <person name="Sawicki J."/>
            <person name="Karawczyk K."/>
            <person name="Piernik-Szablinska J."/>
            <person name="Szczecinska M."/>
            <person name="Mazdziarz M."/>
        </authorList>
    </citation>
    <scope>NUCLEOTIDE SEQUENCE [LARGE SCALE GENOMIC DNA]</scope>
    <source>
        <strain evidence="5">Rf_01</strain>
        <tissue evidence="5">Aerial parts of the thallus</tissue>
    </source>
</reference>